<organism evidence="1 2">
    <name type="scientific">Paenibacillus typhae</name>
    <dbReference type="NCBI Taxonomy" id="1174501"/>
    <lineage>
        <taxon>Bacteria</taxon>
        <taxon>Bacillati</taxon>
        <taxon>Bacillota</taxon>
        <taxon>Bacilli</taxon>
        <taxon>Bacillales</taxon>
        <taxon>Paenibacillaceae</taxon>
        <taxon>Paenibacillus</taxon>
    </lineage>
</organism>
<proteinExistence type="predicted"/>
<dbReference type="AlphaFoldDB" id="A0A1G8XQ08"/>
<dbReference type="Proteomes" id="UP000199050">
    <property type="component" value="Unassembled WGS sequence"/>
</dbReference>
<dbReference type="STRING" id="1174501.SAMN05216192_12716"/>
<name>A0A1G8XQ08_9BACL</name>
<keyword evidence="2" id="KW-1185">Reference proteome</keyword>
<evidence type="ECO:0000313" key="1">
    <source>
        <dbReference type="EMBL" id="SDJ92563.1"/>
    </source>
</evidence>
<protein>
    <submittedName>
        <fullName evidence="1">Uncharacterized protein</fullName>
    </submittedName>
</protein>
<dbReference type="EMBL" id="FNDX01000027">
    <property type="protein sequence ID" value="SDJ92563.1"/>
    <property type="molecule type" value="Genomic_DNA"/>
</dbReference>
<sequence>MSLRKKDLPEQALEGYSPRVKPAILRMVEEMSQMVLPNEVFVEQVTELCTIVDRPEMKIVGIALPVTFESRGYGGFYGFEHAGCILNDYFYTKKLIAEGDMALLSGIISSRLKGEGEVVTVRTEVKGDGNYKVIVGYEVDSLESLPDFLPEYTEALTVPACRYAKVLINEGGREGEPGYGERMHADEYFVNDFRKDTSYVYNPAGCGFNTYDGTGEILTKYEPVMTAQTVAERYASLRFKTVTLPEMKIACSMTLPDSEEFVITKYFGVQDQVFASEAAKYYLHDYYGFPVDSGQEGQYNSCFGTRVSSFTGLPDCVEKLTLPGGLYLHISQLEVNGDNPGIPYDAAFNHLEELYLSGHPEYQRDWSRQVIARFRQANAASVFVPLMM</sequence>
<gene>
    <name evidence="1" type="ORF">SAMN05216192_12716</name>
</gene>
<dbReference type="OrthoDB" id="2634533at2"/>
<dbReference type="RefSeq" id="WP_090716708.1">
    <property type="nucleotide sequence ID" value="NZ_CBCSKY010000015.1"/>
</dbReference>
<reference evidence="2" key="1">
    <citation type="submission" date="2016-10" db="EMBL/GenBank/DDBJ databases">
        <authorList>
            <person name="Varghese N."/>
            <person name="Submissions S."/>
        </authorList>
    </citation>
    <scope>NUCLEOTIDE SEQUENCE [LARGE SCALE GENOMIC DNA]</scope>
    <source>
        <strain evidence="2">CGMCC 1.11012</strain>
    </source>
</reference>
<evidence type="ECO:0000313" key="2">
    <source>
        <dbReference type="Proteomes" id="UP000199050"/>
    </source>
</evidence>
<accession>A0A1G8XQ08</accession>